<evidence type="ECO:0000256" key="8">
    <source>
        <dbReference type="ARBA" id="ARBA00022842"/>
    </source>
</evidence>
<keyword evidence="8 13" id="KW-0460">Magnesium</keyword>
<gene>
    <name evidence="16" type="ORF">EIP91_003447</name>
</gene>
<dbReference type="GO" id="GO:0070034">
    <property type="term" value="F:telomerase RNA binding"/>
    <property type="evidence" value="ECO:0007669"/>
    <property type="project" value="TreeGrafter"/>
</dbReference>
<feature type="domain" description="Reverse transcriptase" evidence="15">
    <location>
        <begin position="574"/>
        <end position="898"/>
    </location>
</feature>
<dbReference type="STRING" id="92696.A0A4R0RAH9"/>
<dbReference type="PROSITE" id="PS50878">
    <property type="entry name" value="RT_POL"/>
    <property type="match status" value="1"/>
</dbReference>
<dbReference type="Proteomes" id="UP000292702">
    <property type="component" value="Unassembled WGS sequence"/>
</dbReference>
<dbReference type="Gene3D" id="1.10.132.70">
    <property type="match status" value="1"/>
</dbReference>
<dbReference type="Gene3D" id="3.30.70.2630">
    <property type="match status" value="1"/>
</dbReference>
<dbReference type="PANTHER" id="PTHR12066">
    <property type="entry name" value="TELOMERASE REVERSE TRANSCRIPTASE"/>
    <property type="match status" value="1"/>
</dbReference>
<evidence type="ECO:0000256" key="4">
    <source>
        <dbReference type="ARBA" id="ARBA00022454"/>
    </source>
</evidence>
<feature type="region of interest" description="Disordered" evidence="14">
    <location>
        <begin position="183"/>
        <end position="214"/>
    </location>
</feature>
<dbReference type="EC" id="2.7.7.49" evidence="2 13"/>
<organism evidence="16 17">
    <name type="scientific">Steccherinum ochraceum</name>
    <dbReference type="NCBI Taxonomy" id="92696"/>
    <lineage>
        <taxon>Eukaryota</taxon>
        <taxon>Fungi</taxon>
        <taxon>Dikarya</taxon>
        <taxon>Basidiomycota</taxon>
        <taxon>Agaricomycotina</taxon>
        <taxon>Agaricomycetes</taxon>
        <taxon>Polyporales</taxon>
        <taxon>Steccherinaceae</taxon>
        <taxon>Steccherinum</taxon>
    </lineage>
</organism>
<dbReference type="EMBL" id="RWJN01000208">
    <property type="protein sequence ID" value="TCD64911.1"/>
    <property type="molecule type" value="Genomic_DNA"/>
</dbReference>
<comment type="similarity">
    <text evidence="1 13">Belongs to the reverse transcriptase family. Telomerase subfamily.</text>
</comment>
<dbReference type="Pfam" id="PF21399">
    <property type="entry name" value="TERT_C"/>
    <property type="match status" value="1"/>
</dbReference>
<evidence type="ECO:0000256" key="1">
    <source>
        <dbReference type="ARBA" id="ARBA00008001"/>
    </source>
</evidence>
<comment type="catalytic activity">
    <reaction evidence="12 13">
        <text>DNA(n) + a 2'-deoxyribonucleoside 5'-triphosphate = DNA(n+1) + diphosphate</text>
        <dbReference type="Rhea" id="RHEA:22508"/>
        <dbReference type="Rhea" id="RHEA-COMP:17339"/>
        <dbReference type="Rhea" id="RHEA-COMP:17340"/>
        <dbReference type="ChEBI" id="CHEBI:33019"/>
        <dbReference type="ChEBI" id="CHEBI:61560"/>
        <dbReference type="ChEBI" id="CHEBI:173112"/>
        <dbReference type="EC" id="2.7.7.49"/>
    </reaction>
</comment>
<keyword evidence="7 13" id="KW-0479">Metal-binding</keyword>
<evidence type="ECO:0000256" key="7">
    <source>
        <dbReference type="ARBA" id="ARBA00022723"/>
    </source>
</evidence>
<dbReference type="OrthoDB" id="289721at2759"/>
<dbReference type="InterPro" id="IPR021891">
    <property type="entry name" value="Telomerase_RBD"/>
</dbReference>
<evidence type="ECO:0000256" key="13">
    <source>
        <dbReference type="RuleBase" id="RU365061"/>
    </source>
</evidence>
<keyword evidence="9 13" id="KW-0779">Telomere</keyword>
<protein>
    <recommendedName>
        <fullName evidence="3 13">Telomerase reverse transcriptase</fullName>
        <ecNumber evidence="2 13">2.7.7.49</ecNumber>
    </recommendedName>
    <alternativeName>
        <fullName evidence="13">Telomerase catalytic subunit</fullName>
    </alternativeName>
</protein>
<dbReference type="PANTHER" id="PTHR12066:SF0">
    <property type="entry name" value="TELOMERASE REVERSE TRANSCRIPTASE"/>
    <property type="match status" value="1"/>
</dbReference>
<dbReference type="GO" id="GO:0000333">
    <property type="term" value="C:telomerase catalytic core complex"/>
    <property type="evidence" value="ECO:0007669"/>
    <property type="project" value="TreeGrafter"/>
</dbReference>
<dbReference type="CDD" id="cd01648">
    <property type="entry name" value="TERT"/>
    <property type="match status" value="1"/>
</dbReference>
<dbReference type="GO" id="GO:0003720">
    <property type="term" value="F:telomerase activity"/>
    <property type="evidence" value="ECO:0007669"/>
    <property type="project" value="InterPro"/>
</dbReference>
<dbReference type="AlphaFoldDB" id="A0A4R0RAH9"/>
<dbReference type="GO" id="GO:0042162">
    <property type="term" value="F:telomeric DNA binding"/>
    <property type="evidence" value="ECO:0007669"/>
    <property type="project" value="TreeGrafter"/>
</dbReference>
<keyword evidence="5 13" id="KW-0808">Transferase</keyword>
<keyword evidence="17" id="KW-1185">Reference proteome</keyword>
<dbReference type="GO" id="GO:0007004">
    <property type="term" value="P:telomere maintenance via telomerase"/>
    <property type="evidence" value="ECO:0007669"/>
    <property type="project" value="TreeGrafter"/>
</dbReference>
<dbReference type="Pfam" id="PF00078">
    <property type="entry name" value="RVT_1"/>
    <property type="match status" value="1"/>
</dbReference>
<evidence type="ECO:0000256" key="10">
    <source>
        <dbReference type="ARBA" id="ARBA00022918"/>
    </source>
</evidence>
<evidence type="ECO:0000256" key="6">
    <source>
        <dbReference type="ARBA" id="ARBA00022695"/>
    </source>
</evidence>
<evidence type="ECO:0000256" key="2">
    <source>
        <dbReference type="ARBA" id="ARBA00012493"/>
    </source>
</evidence>
<evidence type="ECO:0000256" key="11">
    <source>
        <dbReference type="ARBA" id="ARBA00023242"/>
    </source>
</evidence>
<dbReference type="GO" id="GO:0046872">
    <property type="term" value="F:metal ion binding"/>
    <property type="evidence" value="ECO:0007669"/>
    <property type="project" value="UniProtKB-KW"/>
</dbReference>
<evidence type="ECO:0000313" key="16">
    <source>
        <dbReference type="EMBL" id="TCD64911.1"/>
    </source>
</evidence>
<dbReference type="InterPro" id="IPR003545">
    <property type="entry name" value="Telomerase_RT"/>
</dbReference>
<evidence type="ECO:0000259" key="15">
    <source>
        <dbReference type="PROSITE" id="PS50878"/>
    </source>
</evidence>
<reference evidence="16 17" key="1">
    <citation type="submission" date="2018-11" db="EMBL/GenBank/DDBJ databases">
        <title>Genome assembly of Steccherinum ochraceum LE-BIN_3174, the white-rot fungus of the Steccherinaceae family (The Residual Polyporoid clade, Polyporales, Basidiomycota).</title>
        <authorList>
            <person name="Fedorova T.V."/>
            <person name="Glazunova O.A."/>
            <person name="Landesman E.O."/>
            <person name="Moiseenko K.V."/>
            <person name="Psurtseva N.V."/>
            <person name="Savinova O.S."/>
            <person name="Shakhova N.V."/>
            <person name="Tyazhelova T.V."/>
            <person name="Vasina D.V."/>
        </authorList>
    </citation>
    <scope>NUCLEOTIDE SEQUENCE [LARGE SCALE GENOMIC DNA]</scope>
    <source>
        <strain evidence="16 17">LE-BIN_3174</strain>
    </source>
</reference>
<evidence type="ECO:0000256" key="3">
    <source>
        <dbReference type="ARBA" id="ARBA00016182"/>
    </source>
</evidence>
<sequence length="1089" mass="124567">MPPSSVTLNILRSYYPVVLTVQDYLAQILGHRGNPAAFLIHETDTIPYRSLLTNALVCSRYDPIYGTINVASPMVHFREIIENAQREMLTRAKGKGRTSDVLVAGYSLKRPPGQQGRATLQNYFVNTIVTALDSPEWDSLFQSIGEDAMYHLLTETCLFMSLPNGCYCQMNGEFIVLRSPPPLQPSAPSVDPQEPIVDNMSDSHRQHKRRRPPQSNIPIVRARMFYFRPHYVQHTNLLVIGLPPGHALNRLHASRHLRPENVRQAFMDVSSREQAARSRHLAKYVFPRQFGLANPFVVDFSVFSVHKLPDYSDREKAITALGPVKTPQRIKAALPLLEQLIWHHSKCGYKPILQRVCPSKVINERNQPLDSSIILEMVSEHSIQLHSQAVISDPSISHDIGSTTFGSALSQIQRQAKHKPRFAEFACSHAEVYYYAVCVTKAVVPLSLWGSEKNFKVICRHVKSFISARRYETLTLHEIMQDFSISDCDWLMPAKPQARVNATDTLKRLELAQEFLFWYFDSFIVPLLRTTFYVTESSAFRNKVLYFRQDDWATLCAPLIAKLSGDTFQKITQGTASEIMRQRTLGFSFVRLLPKETGVRPIVNLRRKKVATKYSNGQPQLSINQILQAAFQVLTYEKNAQKHLLGASVFGHNEVYTKLKTYKVRLESLSPDGSLPKLYFVKVDVQACFDTITQDKLLSILRKLISEDVYVTQRYGTVTLAAGKIKRTYVKTAMPDDDHPHFISIATKLAETLRNTIFVDQVVYPYTQKKDMLQLLEEHITENIVKIGNDYYRQTIGIPQGSVLSTLLCSFFYGDLERNELKFAQDSQSTLLRLVDDYLLVTTSQAKAKKFLDVMKRGHPEYGCFISKEKILSNLDAEDLMNTVHPGQPVFPWCGYLINMRDLSVSVDYSRFHPTYLSDSLTVDTGRKAATTFLNKMLQLVKSRGHIIYTDAHLNTGHVIYCNVYRNFMSVAMKMHYYLRSWKLDIAKSSRFLQKSIHQIIVYAHAAMKNKAEHKIAKASSAQFDVQKIQVLWLGTHAFHTVLSRKAHVYTQVLKALEFELSLPRYRRFKRRFRAVTKDGLEMFTLLTF</sequence>
<evidence type="ECO:0000256" key="5">
    <source>
        <dbReference type="ARBA" id="ARBA00022679"/>
    </source>
</evidence>
<evidence type="ECO:0000313" key="17">
    <source>
        <dbReference type="Proteomes" id="UP000292702"/>
    </source>
</evidence>
<dbReference type="Pfam" id="PF12009">
    <property type="entry name" value="Telomerase_RBD"/>
    <property type="match status" value="1"/>
</dbReference>
<dbReference type="PRINTS" id="PR01365">
    <property type="entry name" value="TELOMERASERT"/>
</dbReference>
<keyword evidence="11 13" id="KW-0539">Nucleus</keyword>
<dbReference type="InterPro" id="IPR049915">
    <property type="entry name" value="TERT_TEN"/>
</dbReference>
<comment type="subcellular location">
    <subcellularLocation>
        <location evidence="13">Nucleus</location>
    </subcellularLocation>
    <subcellularLocation>
        <location evidence="13">Chromosome</location>
        <location evidence="13">Telomere</location>
    </subcellularLocation>
</comment>
<name>A0A4R0RAH9_9APHY</name>
<keyword evidence="4 13" id="KW-0158">Chromosome</keyword>
<dbReference type="Gene3D" id="1.10.357.90">
    <property type="match status" value="1"/>
</dbReference>
<keyword evidence="6 13" id="KW-0548">Nucleotidyltransferase</keyword>
<dbReference type="Pfam" id="PF11474">
    <property type="entry name" value="TEN_TERT"/>
    <property type="match status" value="1"/>
</dbReference>
<evidence type="ECO:0000256" key="14">
    <source>
        <dbReference type="SAM" id="MobiDB-lite"/>
    </source>
</evidence>
<dbReference type="SMART" id="SM00975">
    <property type="entry name" value="Telomerase_RBD"/>
    <property type="match status" value="1"/>
</dbReference>
<accession>A0A4R0RAH9</accession>
<comment type="function">
    <text evidence="13">Telomerase is a ribonucleoprotein enzyme essential for the replication of chromosome termini in most eukaryotes. It elongates telomeres. It is a reverse transcriptase that adds simple sequence repeats to chromosome ends by copying a template sequence within the RNA component of the enzyme.</text>
</comment>
<evidence type="ECO:0000256" key="9">
    <source>
        <dbReference type="ARBA" id="ARBA00022895"/>
    </source>
</evidence>
<dbReference type="InterPro" id="IPR000477">
    <property type="entry name" value="RT_dom"/>
</dbReference>
<dbReference type="GO" id="GO:0000781">
    <property type="term" value="C:chromosome, telomeric region"/>
    <property type="evidence" value="ECO:0007669"/>
    <property type="project" value="UniProtKB-SubCell"/>
</dbReference>
<comment type="caution">
    <text evidence="16">The sequence shown here is derived from an EMBL/GenBank/DDBJ whole genome shotgun (WGS) entry which is preliminary data.</text>
</comment>
<proteinExistence type="inferred from homology"/>
<evidence type="ECO:0000256" key="12">
    <source>
        <dbReference type="ARBA" id="ARBA00048173"/>
    </source>
</evidence>
<dbReference type="InterPro" id="IPR049139">
    <property type="entry name" value="TERT_C"/>
</dbReference>
<keyword evidence="10 13" id="KW-0695">RNA-directed DNA polymerase</keyword>